<dbReference type="Proteomes" id="UP001595741">
    <property type="component" value="Unassembled WGS sequence"/>
</dbReference>
<evidence type="ECO:0000256" key="1">
    <source>
        <dbReference type="SAM" id="MobiDB-lite"/>
    </source>
</evidence>
<evidence type="ECO:0000313" key="2">
    <source>
        <dbReference type="EMBL" id="MFC3533811.1"/>
    </source>
</evidence>
<organism evidence="2 3">
    <name type="scientific">Vogesella facilis</name>
    <dbReference type="NCBI Taxonomy" id="1655232"/>
    <lineage>
        <taxon>Bacteria</taxon>
        <taxon>Pseudomonadati</taxon>
        <taxon>Pseudomonadota</taxon>
        <taxon>Betaproteobacteria</taxon>
        <taxon>Neisseriales</taxon>
        <taxon>Chromobacteriaceae</taxon>
        <taxon>Vogesella</taxon>
    </lineage>
</organism>
<evidence type="ECO:0000313" key="3">
    <source>
        <dbReference type="Proteomes" id="UP001595741"/>
    </source>
</evidence>
<comment type="caution">
    <text evidence="2">The sequence shown here is derived from an EMBL/GenBank/DDBJ whole genome shotgun (WGS) entry which is preliminary data.</text>
</comment>
<accession>A0ABV7RKI9</accession>
<name>A0ABV7RKI9_9NEIS</name>
<dbReference type="EMBL" id="JBHRXN010000036">
    <property type="protein sequence ID" value="MFC3533811.1"/>
    <property type="molecule type" value="Genomic_DNA"/>
</dbReference>
<keyword evidence="3" id="KW-1185">Reference proteome</keyword>
<dbReference type="RefSeq" id="WP_386094029.1">
    <property type="nucleotide sequence ID" value="NZ_JBHRXN010000036.1"/>
</dbReference>
<sequence length="114" mass="12330">MLEMDGAGTAGKKNARGFMPAPSLQRRNRGETIKKQLLHLNEFGLSRSWCMVSMYTICKSAKNITFCRAMNTNLFESENRALACAAKSGRCLAAGGKLCDNNAFAASAIPLVLP</sequence>
<proteinExistence type="predicted"/>
<gene>
    <name evidence="2" type="ORF">ACFOLG_16725</name>
</gene>
<reference evidence="3" key="1">
    <citation type="journal article" date="2019" name="Int. J. Syst. Evol. Microbiol.">
        <title>The Global Catalogue of Microorganisms (GCM) 10K type strain sequencing project: providing services to taxonomists for standard genome sequencing and annotation.</title>
        <authorList>
            <consortium name="The Broad Institute Genomics Platform"/>
            <consortium name="The Broad Institute Genome Sequencing Center for Infectious Disease"/>
            <person name="Wu L."/>
            <person name="Ma J."/>
        </authorList>
    </citation>
    <scope>NUCLEOTIDE SEQUENCE [LARGE SCALE GENOMIC DNA]</scope>
    <source>
        <strain evidence="3">KCTC 42742</strain>
    </source>
</reference>
<feature type="region of interest" description="Disordered" evidence="1">
    <location>
        <begin position="1"/>
        <end position="29"/>
    </location>
</feature>
<protein>
    <submittedName>
        <fullName evidence="2">Uncharacterized protein</fullName>
    </submittedName>
</protein>